<name>A0AAJ0UET1_HALSE</name>
<feature type="region of interest" description="Disordered" evidence="1">
    <location>
        <begin position="1"/>
        <end position="36"/>
    </location>
</feature>
<evidence type="ECO:0000313" key="2">
    <source>
        <dbReference type="EMBL" id="MBK5930117.1"/>
    </source>
</evidence>
<evidence type="ECO:0000313" key="3">
    <source>
        <dbReference type="Proteomes" id="UP001296967"/>
    </source>
</evidence>
<accession>A0AAJ0UET1</accession>
<organism evidence="2 3">
    <name type="scientific">Halochromatium salexigens</name>
    <name type="common">Chromatium salexigens</name>
    <dbReference type="NCBI Taxonomy" id="49447"/>
    <lineage>
        <taxon>Bacteria</taxon>
        <taxon>Pseudomonadati</taxon>
        <taxon>Pseudomonadota</taxon>
        <taxon>Gammaproteobacteria</taxon>
        <taxon>Chromatiales</taxon>
        <taxon>Chromatiaceae</taxon>
        <taxon>Halochromatium</taxon>
    </lineage>
</organism>
<proteinExistence type="predicted"/>
<dbReference type="EMBL" id="NHSF01000041">
    <property type="protein sequence ID" value="MBK5930117.1"/>
    <property type="molecule type" value="Genomic_DNA"/>
</dbReference>
<reference evidence="2" key="1">
    <citation type="submission" date="2017-05" db="EMBL/GenBank/DDBJ databases">
        <authorList>
            <person name="Imhoff J.F."/>
            <person name="Rahn T."/>
            <person name="Kuenzel S."/>
            <person name="Neulinger S.C."/>
        </authorList>
    </citation>
    <scope>NUCLEOTIDE SEQUENCE</scope>
    <source>
        <strain evidence="2">DSM 4395</strain>
    </source>
</reference>
<reference evidence="2" key="2">
    <citation type="journal article" date="2020" name="Microorganisms">
        <title>Osmotic Adaptation and Compatible Solute Biosynthesis of Phototrophic Bacteria as Revealed from Genome Analyses.</title>
        <authorList>
            <person name="Imhoff J.F."/>
            <person name="Rahn T."/>
            <person name="Kunzel S."/>
            <person name="Keller A."/>
            <person name="Neulinger S.C."/>
        </authorList>
    </citation>
    <scope>NUCLEOTIDE SEQUENCE</scope>
    <source>
        <strain evidence="2">DSM 4395</strain>
    </source>
</reference>
<sequence length="102" mass="11155">MPSFTPICPSMVPKTKRRAFEGGSVGQVSGNTHNRLRRRTIVEELVRANVAHQRAGQAITTITIASTSPVQRGVHERSDLTLTEQNPVATRSHTMEPGLVIL</sequence>
<dbReference type="AlphaFoldDB" id="A0AAJ0UET1"/>
<evidence type="ECO:0000256" key="1">
    <source>
        <dbReference type="SAM" id="MobiDB-lite"/>
    </source>
</evidence>
<protein>
    <submittedName>
        <fullName evidence="2">Uncharacterized protein</fullName>
    </submittedName>
</protein>
<gene>
    <name evidence="2" type="ORF">CCR82_06145</name>
</gene>
<comment type="caution">
    <text evidence="2">The sequence shown here is derived from an EMBL/GenBank/DDBJ whole genome shotgun (WGS) entry which is preliminary data.</text>
</comment>
<dbReference type="Proteomes" id="UP001296967">
    <property type="component" value="Unassembled WGS sequence"/>
</dbReference>
<keyword evidence="3" id="KW-1185">Reference proteome</keyword>